<dbReference type="EMBL" id="CP014223">
    <property type="protein sequence ID" value="AMJ42365.1"/>
    <property type="molecule type" value="Genomic_DNA"/>
</dbReference>
<organism evidence="2 3">
    <name type="scientific">Anaerotignum propionicum DSM 1682</name>
    <dbReference type="NCBI Taxonomy" id="991789"/>
    <lineage>
        <taxon>Bacteria</taxon>
        <taxon>Bacillati</taxon>
        <taxon>Bacillota</taxon>
        <taxon>Clostridia</taxon>
        <taxon>Lachnospirales</taxon>
        <taxon>Anaerotignaceae</taxon>
        <taxon>Anaerotignum</taxon>
    </lineage>
</organism>
<dbReference type="InterPro" id="IPR000835">
    <property type="entry name" value="HTH_MarR-typ"/>
</dbReference>
<proteinExistence type="predicted"/>
<dbReference type="Proteomes" id="UP000068026">
    <property type="component" value="Chromosome"/>
</dbReference>
<dbReference type="Pfam" id="PF12802">
    <property type="entry name" value="MarR_2"/>
    <property type="match status" value="1"/>
</dbReference>
<protein>
    <submittedName>
        <fullName evidence="2">MarR family protein</fullName>
    </submittedName>
</protein>
<name>A0ABM5YEC9_ANAPI</name>
<dbReference type="SUPFAM" id="SSF46785">
    <property type="entry name" value="Winged helix' DNA-binding domain"/>
    <property type="match status" value="1"/>
</dbReference>
<feature type="domain" description="HTH marR-type" evidence="1">
    <location>
        <begin position="33"/>
        <end position="92"/>
    </location>
</feature>
<reference evidence="3" key="2">
    <citation type="submission" date="2016-01" db="EMBL/GenBank/DDBJ databases">
        <authorList>
            <person name="Poehlein A."/>
            <person name="Schlien K."/>
            <person name="Gottschalk G."/>
            <person name="Buckel W."/>
            <person name="Daniel R."/>
        </authorList>
    </citation>
    <scope>NUCLEOTIDE SEQUENCE [LARGE SCALE GENOMIC DNA]</scope>
    <source>
        <strain evidence="3">X2</strain>
    </source>
</reference>
<gene>
    <name evidence="2" type="ORF">CPRO_28220</name>
</gene>
<sequence length="95" mass="11252">MEFQSKFCVELKSIVNSICRQIAQQPSNKEAENLTTMQIWIMHYLYDNQNKDVFQRDLEADFNIRRSTVSGILQILERKGYIMRQSVAHDARLKK</sequence>
<keyword evidence="3" id="KW-1185">Reference proteome</keyword>
<dbReference type="InterPro" id="IPR036388">
    <property type="entry name" value="WH-like_DNA-bd_sf"/>
</dbReference>
<reference evidence="2 3" key="1">
    <citation type="journal article" date="2016" name="Genome Announc.">
        <title>Complete Genome Sequence of the Amino Acid-Fermenting Clostridium propionicum X2 (DSM 1682).</title>
        <authorList>
            <person name="Poehlein A."/>
            <person name="Schlien K."/>
            <person name="Chowdhury N.P."/>
            <person name="Gottschalk G."/>
            <person name="Buckel W."/>
            <person name="Daniel R."/>
        </authorList>
    </citation>
    <scope>NUCLEOTIDE SEQUENCE [LARGE SCALE GENOMIC DNA]</scope>
    <source>
        <strain evidence="2 3">X2</strain>
    </source>
</reference>
<dbReference type="Gene3D" id="1.10.10.10">
    <property type="entry name" value="Winged helix-like DNA-binding domain superfamily/Winged helix DNA-binding domain"/>
    <property type="match status" value="1"/>
</dbReference>
<evidence type="ECO:0000313" key="2">
    <source>
        <dbReference type="EMBL" id="AMJ42365.1"/>
    </source>
</evidence>
<dbReference type="InterPro" id="IPR036390">
    <property type="entry name" value="WH_DNA-bd_sf"/>
</dbReference>
<evidence type="ECO:0000259" key="1">
    <source>
        <dbReference type="Pfam" id="PF12802"/>
    </source>
</evidence>
<evidence type="ECO:0000313" key="3">
    <source>
        <dbReference type="Proteomes" id="UP000068026"/>
    </source>
</evidence>
<dbReference type="RefSeq" id="WP_066053073.1">
    <property type="nucleotide sequence ID" value="NZ_CP014223.1"/>
</dbReference>
<accession>A0ABM5YEC9</accession>